<gene>
    <name evidence="11" type="primary">pyrD</name>
    <name evidence="13" type="ORF">GCM10009821_12820</name>
</gene>
<evidence type="ECO:0000256" key="7">
    <source>
        <dbReference type="ARBA" id="ARBA00022975"/>
    </source>
</evidence>
<feature type="binding site" evidence="11">
    <location>
        <position position="84"/>
    </location>
    <ligand>
        <name>FMN</name>
        <dbReference type="ChEBI" id="CHEBI:58210"/>
    </ligand>
</feature>
<keyword evidence="5 11" id="KW-0285">Flavoprotein</keyword>
<protein>
    <recommendedName>
        <fullName evidence="11">Dihydroorotate dehydrogenase (quinone)</fullName>
        <ecNumber evidence="11">1.3.5.2</ecNumber>
    </recommendedName>
    <alternativeName>
        <fullName evidence="11">DHOdehase</fullName>
        <shortName evidence="11">DHOD</shortName>
        <shortName evidence="11">DHODase</shortName>
    </alternativeName>
    <alternativeName>
        <fullName evidence="11">Dihydroorotate oxidase</fullName>
    </alternativeName>
</protein>
<evidence type="ECO:0000313" key="14">
    <source>
        <dbReference type="Proteomes" id="UP001501480"/>
    </source>
</evidence>
<evidence type="ECO:0000256" key="3">
    <source>
        <dbReference type="ARBA" id="ARBA00005161"/>
    </source>
</evidence>
<comment type="subunit">
    <text evidence="11">Monomer.</text>
</comment>
<dbReference type="NCBIfam" id="NF003648">
    <property type="entry name" value="PRK05286.2-1"/>
    <property type="match status" value="1"/>
</dbReference>
<feature type="binding site" evidence="11">
    <location>
        <begin position="109"/>
        <end position="113"/>
    </location>
    <ligand>
        <name>substrate</name>
    </ligand>
</feature>
<comment type="caution">
    <text evidence="13">The sequence shown here is derived from an EMBL/GenBank/DDBJ whole genome shotgun (WGS) entry which is preliminary data.</text>
</comment>
<keyword evidence="6 11" id="KW-0288">FMN</keyword>
<evidence type="ECO:0000256" key="2">
    <source>
        <dbReference type="ARBA" id="ARBA00004370"/>
    </source>
</evidence>
<comment type="subcellular location">
    <subcellularLocation>
        <location evidence="11">Cell membrane</location>
        <topology evidence="11">Peripheral membrane protein</topology>
    </subcellularLocation>
    <subcellularLocation>
        <location evidence="2">Membrane</location>
    </subcellularLocation>
</comment>
<comment type="catalytic activity">
    <reaction evidence="10 11">
        <text>(S)-dihydroorotate + a quinone = orotate + a quinol</text>
        <dbReference type="Rhea" id="RHEA:30187"/>
        <dbReference type="ChEBI" id="CHEBI:24646"/>
        <dbReference type="ChEBI" id="CHEBI:30839"/>
        <dbReference type="ChEBI" id="CHEBI:30864"/>
        <dbReference type="ChEBI" id="CHEBI:132124"/>
        <dbReference type="EC" id="1.3.5.2"/>
    </reaction>
</comment>
<dbReference type="PROSITE" id="PS00912">
    <property type="entry name" value="DHODEHASE_2"/>
    <property type="match status" value="1"/>
</dbReference>
<feature type="binding site" evidence="11">
    <location>
        <position position="64"/>
    </location>
    <ligand>
        <name>substrate</name>
    </ligand>
</feature>
<feature type="binding site" evidence="11">
    <location>
        <position position="266"/>
    </location>
    <ligand>
        <name>FMN</name>
        <dbReference type="ChEBI" id="CHEBI:58210"/>
    </ligand>
</feature>
<dbReference type="NCBIfam" id="TIGR01036">
    <property type="entry name" value="pyrD_sub2"/>
    <property type="match status" value="1"/>
</dbReference>
<dbReference type="NCBIfam" id="NF003652">
    <property type="entry name" value="PRK05286.2-5"/>
    <property type="match status" value="1"/>
</dbReference>
<evidence type="ECO:0000256" key="4">
    <source>
        <dbReference type="ARBA" id="ARBA00005359"/>
    </source>
</evidence>
<dbReference type="PIRSF" id="PIRSF000164">
    <property type="entry name" value="DHO_oxidase"/>
    <property type="match status" value="1"/>
</dbReference>
<dbReference type="PANTHER" id="PTHR48109">
    <property type="entry name" value="DIHYDROOROTATE DEHYDROGENASE (QUINONE), MITOCHONDRIAL-RELATED"/>
    <property type="match status" value="1"/>
</dbReference>
<evidence type="ECO:0000256" key="9">
    <source>
        <dbReference type="ARBA" id="ARBA00023136"/>
    </source>
</evidence>
<dbReference type="SUPFAM" id="SSF51395">
    <property type="entry name" value="FMN-linked oxidoreductases"/>
    <property type="match status" value="1"/>
</dbReference>
<evidence type="ECO:0000256" key="6">
    <source>
        <dbReference type="ARBA" id="ARBA00022643"/>
    </source>
</evidence>
<dbReference type="HAMAP" id="MF_00225">
    <property type="entry name" value="DHO_dh_type2"/>
    <property type="match status" value="1"/>
</dbReference>
<reference evidence="13 14" key="1">
    <citation type="journal article" date="2019" name="Int. J. Syst. Evol. Microbiol.">
        <title>The Global Catalogue of Microorganisms (GCM) 10K type strain sequencing project: providing services to taxonomists for standard genome sequencing and annotation.</title>
        <authorList>
            <consortium name="The Broad Institute Genomics Platform"/>
            <consortium name="The Broad Institute Genome Sequencing Center for Infectious Disease"/>
            <person name="Wu L."/>
            <person name="Ma J."/>
        </authorList>
    </citation>
    <scope>NUCLEOTIDE SEQUENCE [LARGE SCALE GENOMIC DNA]</scope>
    <source>
        <strain evidence="13 14">JCM 15749</strain>
    </source>
</reference>
<dbReference type="Pfam" id="PF01180">
    <property type="entry name" value="DHO_dh"/>
    <property type="match status" value="1"/>
</dbReference>
<dbReference type="PANTHER" id="PTHR48109:SF4">
    <property type="entry name" value="DIHYDROOROTATE DEHYDROGENASE (QUINONE), MITOCHONDRIAL"/>
    <property type="match status" value="1"/>
</dbReference>
<name>A0ABN2VX72_9ACTN</name>
<accession>A0ABN2VX72</accession>
<evidence type="ECO:0000313" key="13">
    <source>
        <dbReference type="EMBL" id="GAA2075219.1"/>
    </source>
</evidence>
<dbReference type="InterPro" id="IPR001295">
    <property type="entry name" value="Dihydroorotate_DH_CS"/>
</dbReference>
<dbReference type="Gene3D" id="3.20.20.70">
    <property type="entry name" value="Aldolase class I"/>
    <property type="match status" value="1"/>
</dbReference>
<dbReference type="EC" id="1.3.5.2" evidence="11"/>
<comment type="pathway">
    <text evidence="3 11">Pyrimidine metabolism; UMP biosynthesis via de novo pathway; orotate from (S)-dihydroorotate (quinone route): step 1/1.</text>
</comment>
<comment type="similarity">
    <text evidence="4 11">Belongs to the dihydroorotate dehydrogenase family. Type 2 subfamily.</text>
</comment>
<dbReference type="PROSITE" id="PS00911">
    <property type="entry name" value="DHODEHASE_1"/>
    <property type="match status" value="1"/>
</dbReference>
<keyword evidence="8 11" id="KW-0560">Oxidoreductase</keyword>
<dbReference type="RefSeq" id="WP_344326082.1">
    <property type="nucleotide sequence ID" value="NZ_BAAAPY010000003.1"/>
</dbReference>
<dbReference type="InterPro" id="IPR005719">
    <property type="entry name" value="Dihydroorotate_DH_2"/>
</dbReference>
<keyword evidence="9 11" id="KW-0472">Membrane</keyword>
<proteinExistence type="inferred from homology"/>
<feature type="binding site" evidence="11">
    <location>
        <position position="211"/>
    </location>
    <ligand>
        <name>FMN</name>
        <dbReference type="ChEBI" id="CHEBI:58210"/>
    </ligand>
</feature>
<keyword evidence="11" id="KW-1003">Cell membrane</keyword>
<evidence type="ECO:0000256" key="1">
    <source>
        <dbReference type="ARBA" id="ARBA00003125"/>
    </source>
</evidence>
<feature type="binding site" evidence="11">
    <location>
        <position position="174"/>
    </location>
    <ligand>
        <name>FMN</name>
        <dbReference type="ChEBI" id="CHEBI:58210"/>
    </ligand>
</feature>
<dbReference type="Proteomes" id="UP001501480">
    <property type="component" value="Unassembled WGS sequence"/>
</dbReference>
<comment type="cofactor">
    <cofactor evidence="11">
        <name>FMN</name>
        <dbReference type="ChEBI" id="CHEBI:58210"/>
    </cofactor>
    <text evidence="11">Binds 1 FMN per subunit.</text>
</comment>
<organism evidence="13 14">
    <name type="scientific">Aeromicrobium halocynthiae</name>
    <dbReference type="NCBI Taxonomy" id="560557"/>
    <lineage>
        <taxon>Bacteria</taxon>
        <taxon>Bacillati</taxon>
        <taxon>Actinomycetota</taxon>
        <taxon>Actinomycetes</taxon>
        <taxon>Propionibacteriales</taxon>
        <taxon>Nocardioidaceae</taxon>
        <taxon>Aeromicrobium</taxon>
    </lineage>
</organism>
<feature type="binding site" evidence="11">
    <location>
        <position position="174"/>
    </location>
    <ligand>
        <name>substrate</name>
    </ligand>
</feature>
<dbReference type="CDD" id="cd04738">
    <property type="entry name" value="DHOD_2_like"/>
    <property type="match status" value="1"/>
</dbReference>
<sequence>MAYDAFFRTVFASMDPERAHERAFAAIRLGGPVLGRVVDVPPAPRTVMGIRFPHPFGLAAGFDKNARAVPGLLALGFGHVEIGTVTARPQPGNPRPRLVRLVDDQAIVNRMGFNNDGAAQVASRLHRFRRRHGDAPVVGVNIGKTKVVPVEDAVADYVESARLLAPYASYVVVNVSSPNTPGLRDLQSVAALRPVLAAVREEVGDRPLAVKIAPDLADEDVVAIADLALELGLDAVSATNTTVERPASLRSSAELVRAAGAGGLSGPVLAERSTAVLRLLRDRVGQRLALVGVGGVSTEHDVRERLDAGADLVQAYTGFVYGGPTWPSRLARAAGAHGVVAARRTGMGEA</sequence>
<dbReference type="InterPro" id="IPR050074">
    <property type="entry name" value="DHO_dehydrogenase"/>
</dbReference>
<feature type="binding site" evidence="11">
    <location>
        <position position="179"/>
    </location>
    <ligand>
        <name>substrate</name>
    </ligand>
</feature>
<dbReference type="EMBL" id="BAAAPY010000003">
    <property type="protein sequence ID" value="GAA2075219.1"/>
    <property type="molecule type" value="Genomic_DNA"/>
</dbReference>
<keyword evidence="14" id="KW-1185">Reference proteome</keyword>
<feature type="domain" description="Dihydroorotate dehydrogenase catalytic" evidence="12">
    <location>
        <begin position="46"/>
        <end position="331"/>
    </location>
</feature>
<feature type="binding site" evidence="11">
    <location>
        <position position="141"/>
    </location>
    <ligand>
        <name>FMN</name>
        <dbReference type="ChEBI" id="CHEBI:58210"/>
    </ligand>
</feature>
<evidence type="ECO:0000256" key="5">
    <source>
        <dbReference type="ARBA" id="ARBA00022630"/>
    </source>
</evidence>
<feature type="binding site" evidence="11">
    <location>
        <begin position="60"/>
        <end position="64"/>
    </location>
    <ligand>
        <name>FMN</name>
        <dbReference type="ChEBI" id="CHEBI:58210"/>
    </ligand>
</feature>
<evidence type="ECO:0000259" key="12">
    <source>
        <dbReference type="Pfam" id="PF01180"/>
    </source>
</evidence>
<feature type="binding site" evidence="11">
    <location>
        <begin position="240"/>
        <end position="241"/>
    </location>
    <ligand>
        <name>substrate</name>
    </ligand>
</feature>
<dbReference type="InterPro" id="IPR013785">
    <property type="entry name" value="Aldolase_TIM"/>
</dbReference>
<dbReference type="InterPro" id="IPR005720">
    <property type="entry name" value="Dihydroorotate_DH_cat"/>
</dbReference>
<evidence type="ECO:0000256" key="10">
    <source>
        <dbReference type="ARBA" id="ARBA00048639"/>
    </source>
</evidence>
<evidence type="ECO:0000256" key="11">
    <source>
        <dbReference type="HAMAP-Rule" id="MF_00225"/>
    </source>
</evidence>
<comment type="function">
    <text evidence="1 11">Catalyzes the conversion of dihydroorotate to orotate with quinone as electron acceptor.</text>
</comment>
<dbReference type="InterPro" id="IPR012135">
    <property type="entry name" value="Dihydroorotate_DH_1_2"/>
</dbReference>
<feature type="active site" description="Nucleophile" evidence="11">
    <location>
        <position position="177"/>
    </location>
</feature>
<keyword evidence="7 11" id="KW-0665">Pyrimidine biosynthesis</keyword>
<evidence type="ECO:0000256" key="8">
    <source>
        <dbReference type="ARBA" id="ARBA00023002"/>
    </source>
</evidence>
<feature type="binding site" evidence="11">
    <location>
        <begin position="316"/>
        <end position="317"/>
    </location>
    <ligand>
        <name>FMN</name>
        <dbReference type="ChEBI" id="CHEBI:58210"/>
    </ligand>
</feature>
<feature type="binding site" evidence="11">
    <location>
        <position position="295"/>
    </location>
    <ligand>
        <name>FMN</name>
        <dbReference type="ChEBI" id="CHEBI:58210"/>
    </ligand>
</feature>
<feature type="binding site" evidence="11">
    <location>
        <position position="239"/>
    </location>
    <ligand>
        <name>FMN</name>
        <dbReference type="ChEBI" id="CHEBI:58210"/>
    </ligand>
</feature>